<dbReference type="InterPro" id="IPR016866">
    <property type="entry name" value="UCP028069"/>
</dbReference>
<dbReference type="EMBL" id="BQXS01001013">
    <property type="protein sequence ID" value="GKT29958.1"/>
    <property type="molecule type" value="Genomic_DNA"/>
</dbReference>
<reference evidence="2" key="1">
    <citation type="submission" date="2022-03" db="EMBL/GenBank/DDBJ databases">
        <title>Draft genome sequence of Aduncisulcus paluster, a free-living microaerophilic Fornicata.</title>
        <authorList>
            <person name="Yuyama I."/>
            <person name="Kume K."/>
            <person name="Tamura T."/>
            <person name="Inagaki Y."/>
            <person name="Hashimoto T."/>
        </authorList>
    </citation>
    <scope>NUCLEOTIDE SEQUENCE</scope>
    <source>
        <strain evidence="2">NY0171</strain>
    </source>
</reference>
<sequence>MNRIVLISLVAQLMVTAPAMSNMRVKAVHEQAAKAVEIEANAQQQYQDWADLKDQESDSIREMKATEAWLEFQNRKYDRYVKKQEGVIAELKRRKEEAKRIKMELEPFLETVVDQLELFVKSDLPFLNDERTRRIQFLRDSLDDYHLQLSEKLRRVFEALL</sequence>
<accession>A0ABQ5KBM6</accession>
<dbReference type="Proteomes" id="UP001057375">
    <property type="component" value="Unassembled WGS sequence"/>
</dbReference>
<keyword evidence="3" id="KW-1185">Reference proteome</keyword>
<keyword evidence="1" id="KW-0732">Signal</keyword>
<evidence type="ECO:0000313" key="3">
    <source>
        <dbReference type="Proteomes" id="UP001057375"/>
    </source>
</evidence>
<gene>
    <name evidence="2" type="ORF">ADUPG1_001315</name>
</gene>
<protein>
    <submittedName>
        <fullName evidence="2">Uncharacterized conserved protein UCP028069 like protein</fullName>
    </submittedName>
</protein>
<feature type="non-terminal residue" evidence="2">
    <location>
        <position position="161"/>
    </location>
</feature>
<evidence type="ECO:0000313" key="2">
    <source>
        <dbReference type="EMBL" id="GKT29958.1"/>
    </source>
</evidence>
<organism evidence="2 3">
    <name type="scientific">Aduncisulcus paluster</name>
    <dbReference type="NCBI Taxonomy" id="2918883"/>
    <lineage>
        <taxon>Eukaryota</taxon>
        <taxon>Metamonada</taxon>
        <taxon>Carpediemonas-like organisms</taxon>
        <taxon>Aduncisulcus</taxon>
    </lineage>
</organism>
<dbReference type="Pfam" id="PF11932">
    <property type="entry name" value="DUF3450"/>
    <property type="match status" value="1"/>
</dbReference>
<proteinExistence type="predicted"/>
<name>A0ABQ5KBM6_9EUKA</name>
<feature type="chain" id="PRO_5046262776" evidence="1">
    <location>
        <begin position="22"/>
        <end position="161"/>
    </location>
</feature>
<evidence type="ECO:0000256" key="1">
    <source>
        <dbReference type="SAM" id="SignalP"/>
    </source>
</evidence>
<comment type="caution">
    <text evidence="2">The sequence shown here is derived from an EMBL/GenBank/DDBJ whole genome shotgun (WGS) entry which is preliminary data.</text>
</comment>
<feature type="signal peptide" evidence="1">
    <location>
        <begin position="1"/>
        <end position="21"/>
    </location>
</feature>